<sequence>METLHVAVQEGDCNIRDINGDTPTCDIQVGLVPDCNIGDSNGVTPTCGCTGRGLQYKGHQWGHSCM</sequence>
<gene>
    <name evidence="1" type="ORF">DPMN_023756</name>
</gene>
<organism evidence="1 2">
    <name type="scientific">Dreissena polymorpha</name>
    <name type="common">Zebra mussel</name>
    <name type="synonym">Mytilus polymorpha</name>
    <dbReference type="NCBI Taxonomy" id="45954"/>
    <lineage>
        <taxon>Eukaryota</taxon>
        <taxon>Metazoa</taxon>
        <taxon>Spiralia</taxon>
        <taxon>Lophotrochozoa</taxon>
        <taxon>Mollusca</taxon>
        <taxon>Bivalvia</taxon>
        <taxon>Autobranchia</taxon>
        <taxon>Heteroconchia</taxon>
        <taxon>Euheterodonta</taxon>
        <taxon>Imparidentia</taxon>
        <taxon>Neoheterodontei</taxon>
        <taxon>Myida</taxon>
        <taxon>Dreissenoidea</taxon>
        <taxon>Dreissenidae</taxon>
        <taxon>Dreissena</taxon>
    </lineage>
</organism>
<dbReference type="AlphaFoldDB" id="A0A9D4RB06"/>
<evidence type="ECO:0000313" key="2">
    <source>
        <dbReference type="Proteomes" id="UP000828390"/>
    </source>
</evidence>
<name>A0A9D4RB06_DREPO</name>
<accession>A0A9D4RB06</accession>
<dbReference type="Proteomes" id="UP000828390">
    <property type="component" value="Unassembled WGS sequence"/>
</dbReference>
<evidence type="ECO:0000313" key="1">
    <source>
        <dbReference type="EMBL" id="KAH3860833.1"/>
    </source>
</evidence>
<protein>
    <submittedName>
        <fullName evidence="1">Uncharacterized protein</fullName>
    </submittedName>
</protein>
<reference evidence="1" key="2">
    <citation type="submission" date="2020-11" db="EMBL/GenBank/DDBJ databases">
        <authorList>
            <person name="McCartney M.A."/>
            <person name="Auch B."/>
            <person name="Kono T."/>
            <person name="Mallez S."/>
            <person name="Becker A."/>
            <person name="Gohl D.M."/>
            <person name="Silverstein K.A.T."/>
            <person name="Koren S."/>
            <person name="Bechman K.B."/>
            <person name="Herman A."/>
            <person name="Abrahante J.E."/>
            <person name="Garbe J."/>
        </authorList>
    </citation>
    <scope>NUCLEOTIDE SEQUENCE</scope>
    <source>
        <strain evidence="1">Duluth1</strain>
        <tissue evidence="1">Whole animal</tissue>
    </source>
</reference>
<comment type="caution">
    <text evidence="1">The sequence shown here is derived from an EMBL/GenBank/DDBJ whole genome shotgun (WGS) entry which is preliminary data.</text>
</comment>
<proteinExistence type="predicted"/>
<reference evidence="1" key="1">
    <citation type="journal article" date="2019" name="bioRxiv">
        <title>The Genome of the Zebra Mussel, Dreissena polymorpha: A Resource for Invasive Species Research.</title>
        <authorList>
            <person name="McCartney M.A."/>
            <person name="Auch B."/>
            <person name="Kono T."/>
            <person name="Mallez S."/>
            <person name="Zhang Y."/>
            <person name="Obille A."/>
            <person name="Becker A."/>
            <person name="Abrahante J.E."/>
            <person name="Garbe J."/>
            <person name="Badalamenti J.P."/>
            <person name="Herman A."/>
            <person name="Mangelson H."/>
            <person name="Liachko I."/>
            <person name="Sullivan S."/>
            <person name="Sone E.D."/>
            <person name="Koren S."/>
            <person name="Silverstein K.A.T."/>
            <person name="Beckman K.B."/>
            <person name="Gohl D.M."/>
        </authorList>
    </citation>
    <scope>NUCLEOTIDE SEQUENCE</scope>
    <source>
        <strain evidence="1">Duluth1</strain>
        <tissue evidence="1">Whole animal</tissue>
    </source>
</reference>
<dbReference type="EMBL" id="JAIWYP010000002">
    <property type="protein sequence ID" value="KAH3860833.1"/>
    <property type="molecule type" value="Genomic_DNA"/>
</dbReference>
<keyword evidence="2" id="KW-1185">Reference proteome</keyword>